<feature type="compositionally biased region" description="Basic and acidic residues" evidence="8">
    <location>
        <begin position="102"/>
        <end position="113"/>
    </location>
</feature>
<accession>A0A6J0BFP7</accession>
<feature type="compositionally biased region" description="Basic and acidic residues" evidence="8">
    <location>
        <begin position="710"/>
        <end position="728"/>
    </location>
</feature>
<dbReference type="Pfam" id="PF09445">
    <property type="entry name" value="Methyltransf_15"/>
    <property type="match status" value="1"/>
</dbReference>
<feature type="region of interest" description="Disordered" evidence="8">
    <location>
        <begin position="657"/>
        <end position="730"/>
    </location>
</feature>
<sequence>MCDHVWEPLAEVYIAEQNQFSDPDAYIYCLCSRVFIKRNPEHFTVFTTEDASEDEDVEGDRVGEMLDNQKRNLADSQSIGKHDEEPLSCYCSASHTDNNYSTDEHDSVRDSSHRPPASSFPQKFGLHQSDSGADLSEYHDYHEAKSIQNLFANYGKTFSSGDADDVKEDENAYERMERKSRIFRMYRESDDENMSLGALQSDMHNGCQVSSSNTNLYCHSEMRDSQSLKMEDGSDLDKCQTARLSNDCPISKTDVSSDPQSKCSKIINSCSQAAALTVIKRDSSNYRSEVEALWGRFWAENGEQIIWASWIEKYADYINPDYMQQNQLPIKGNCANGQKQKTASEAFPEQNTCFPNQAHKNCEINRSNFEGIFSKTINDPSIMDVKCVADDSTNFPFQDTNKISINHNEADENRKKLINRELSPDIEEGWNPLSPFSMEESYNQPSNMEDERLITTSRCSSISESIANTNATTDSMTDVTKMTITSSSCDSNSIQSSSLFSSTTSSIESNITSGSSEIENEPGMEDTDRYWQQLWKEHFQEQYWQQCKLFVERYDQQLALHIEINVHPEGKDRSVDTTNVGKRYVNSSEIEDLGNEREEKQNCDAQRQEEFIQAKESKDINEKLYPNAIENRVNSRKKKMIMESVGTLMQNLTMHCDETQPANDGDAQDNSTTKGSDHSQSTLVNSDVSSTTLQSTPPADILRGLSSASDGDRPNDEKPTTLKRCHEADNDEYSEGLETVKKAFSLMGYTFNNDQRQTKLQGEVVYRKRNIRLQNRQLKIKFNRSRPVNKHTYFDDNGEEVTNTLDKTLQNLAYLPTKTTAEPVLKTNDRGSYTTLFTSSSDEECDQKFASKLPVKRLLFNKPSTSSIDSKIGIDDQIVGTLDQNTTQSCEKILPNSETVEYAELVKEYDVNNLANAGEIQQSNHEGYDSIKETDNVEDAAPTKDYNEDKNLSKNVSMDVDAKFQDDVFEGKFTDDDIAKRIQKKKKRKQNKRNICLPPEVAGDRTLMKYWVKRYRLFTKFDQGIKLDSESWFSVTPEKIAQHIAERCRCDTIIDAFCGAGGNAIQFALTCERVIAIDIDPVKIQLARHNAKIYGVEKRIEFIVGDYLQLAPKLFADVVFLSPPWGGPKYLMNETFDIEKILAPLGGTALYNTSKSITEHVAYFLPKNVDTMQLAMLAGPGGAVEMEQNFLDKQLIALTAYYGELIKE</sequence>
<dbReference type="KEGG" id="nlo:107219314"/>
<dbReference type="GO" id="GO:0071164">
    <property type="term" value="F:RNA cap trimethylguanosine synthase activity"/>
    <property type="evidence" value="ECO:0007669"/>
    <property type="project" value="TreeGrafter"/>
</dbReference>
<comment type="similarity">
    <text evidence="2">Belongs to the methyltransferase superfamily. Trimethylguanosine synthase family.</text>
</comment>
<comment type="catalytic activity">
    <reaction evidence="4">
        <text>a 5'-end (N(7)-methyl 5'-triphosphoguanosine)-ribonucleoside in snoRNA + S-adenosyl-L-methionine = a 5'-end (N(2),N(7)-dimethyl 5'-triphosphoguanosine)-ribonucleoside in snoRNA + S-adenosyl-L-homocysteine + H(+)</text>
        <dbReference type="Rhea" id="RHEA:78475"/>
        <dbReference type="Rhea" id="RHEA-COMP:19086"/>
        <dbReference type="Rhea" id="RHEA-COMP:19088"/>
        <dbReference type="ChEBI" id="CHEBI:15378"/>
        <dbReference type="ChEBI" id="CHEBI:57856"/>
        <dbReference type="ChEBI" id="CHEBI:59789"/>
        <dbReference type="ChEBI" id="CHEBI:156461"/>
        <dbReference type="ChEBI" id="CHEBI:172880"/>
    </reaction>
    <physiologicalReaction direction="left-to-right" evidence="4">
        <dbReference type="Rhea" id="RHEA:78476"/>
    </physiologicalReaction>
</comment>
<dbReference type="PANTHER" id="PTHR14741">
    <property type="entry name" value="S-ADENOSYLMETHIONINE-DEPENDENT METHYLTRANSFERASE RELATED"/>
    <property type="match status" value="1"/>
</dbReference>
<dbReference type="GO" id="GO:0005730">
    <property type="term" value="C:nucleolus"/>
    <property type="evidence" value="ECO:0007669"/>
    <property type="project" value="UniProtKB-SubCell"/>
</dbReference>
<evidence type="ECO:0000256" key="7">
    <source>
        <dbReference type="ARBA" id="ARBA00049790"/>
    </source>
</evidence>
<keyword evidence="9" id="KW-1185">Reference proteome</keyword>
<dbReference type="GO" id="GO:0005737">
    <property type="term" value="C:cytoplasm"/>
    <property type="evidence" value="ECO:0007669"/>
    <property type="project" value="UniProtKB-SubCell"/>
</dbReference>
<dbReference type="GeneID" id="107219314"/>
<comment type="catalytic activity">
    <reaction evidence="6">
        <text>a 5'-end (N(7)-methyl 5'-triphosphoguanosine)-ribonucleoside in snRNA + S-adenosyl-L-methionine = a 5'-end (N(2),N(7)-dimethyl 5'-triphosphoguanosine)-ribonucleoside in snRNA + S-adenosyl-L-homocysteine + H(+)</text>
        <dbReference type="Rhea" id="RHEA:78471"/>
        <dbReference type="Rhea" id="RHEA-COMP:19085"/>
        <dbReference type="Rhea" id="RHEA-COMP:19087"/>
        <dbReference type="ChEBI" id="CHEBI:15378"/>
        <dbReference type="ChEBI" id="CHEBI:57856"/>
        <dbReference type="ChEBI" id="CHEBI:59789"/>
        <dbReference type="ChEBI" id="CHEBI:156461"/>
        <dbReference type="ChEBI" id="CHEBI:172880"/>
    </reaction>
    <physiologicalReaction direction="left-to-right" evidence="6">
        <dbReference type="Rhea" id="RHEA:78472"/>
    </physiologicalReaction>
</comment>
<organism evidence="10">
    <name type="scientific">Neodiprion lecontei</name>
    <name type="common">Redheaded pine sawfly</name>
    <dbReference type="NCBI Taxonomy" id="441921"/>
    <lineage>
        <taxon>Eukaryota</taxon>
        <taxon>Metazoa</taxon>
        <taxon>Ecdysozoa</taxon>
        <taxon>Arthropoda</taxon>
        <taxon>Hexapoda</taxon>
        <taxon>Insecta</taxon>
        <taxon>Pterygota</taxon>
        <taxon>Neoptera</taxon>
        <taxon>Endopterygota</taxon>
        <taxon>Hymenoptera</taxon>
        <taxon>Tenthredinoidea</taxon>
        <taxon>Diprionidae</taxon>
        <taxon>Diprioninae</taxon>
        <taxon>Neodiprion</taxon>
    </lineage>
</organism>
<dbReference type="InterPro" id="IPR029063">
    <property type="entry name" value="SAM-dependent_MTases_sf"/>
</dbReference>
<dbReference type="SUPFAM" id="SSF53335">
    <property type="entry name" value="S-adenosyl-L-methionine-dependent methyltransferases"/>
    <property type="match status" value="1"/>
</dbReference>
<evidence type="ECO:0000313" key="10">
    <source>
        <dbReference type="RefSeq" id="XP_015512997.2"/>
    </source>
</evidence>
<evidence type="ECO:0000256" key="3">
    <source>
        <dbReference type="ARBA" id="ARBA00047418"/>
    </source>
</evidence>
<feature type="region of interest" description="Disordered" evidence="8">
    <location>
        <begin position="100"/>
        <end position="131"/>
    </location>
</feature>
<dbReference type="CDD" id="cd02440">
    <property type="entry name" value="AdoMet_MTases"/>
    <property type="match status" value="1"/>
</dbReference>
<reference evidence="10" key="1">
    <citation type="submission" date="2025-08" db="UniProtKB">
        <authorList>
            <consortium name="RefSeq"/>
        </authorList>
    </citation>
    <scope>IDENTIFICATION</scope>
    <source>
        <tissue evidence="10">Thorax and Abdomen</tissue>
    </source>
</reference>
<evidence type="ECO:0000256" key="4">
    <source>
        <dbReference type="ARBA" id="ARBA00048740"/>
    </source>
</evidence>
<dbReference type="Proteomes" id="UP000829291">
    <property type="component" value="Chromosome 3"/>
</dbReference>
<dbReference type="InParanoid" id="A0A6J0BFP7"/>
<dbReference type="AlphaFoldDB" id="A0A6J0BFP7"/>
<dbReference type="InterPro" id="IPR019012">
    <property type="entry name" value="RNA_cap_Gua-N2-MeTrfase"/>
</dbReference>
<evidence type="ECO:0000256" key="5">
    <source>
        <dbReference type="ARBA" id="ARBA00048763"/>
    </source>
</evidence>
<comment type="catalytic activity">
    <reaction evidence="5">
        <text>a 5'-end (N(2),N(7)-dimethyl 5'-triphosphoguanosine)-ribonucleoside in snRNA + S-adenosyl-L-methionine = a 5'-end (N(2),N(2),N(7)-trimethyl 5'-triphosphoguanosine)-ribonucleoside in snRNA + S-adenosyl-L-homocysteine + H(+)</text>
        <dbReference type="Rhea" id="RHEA:78479"/>
        <dbReference type="Rhea" id="RHEA-COMP:19087"/>
        <dbReference type="Rhea" id="RHEA-COMP:19089"/>
        <dbReference type="ChEBI" id="CHEBI:15378"/>
        <dbReference type="ChEBI" id="CHEBI:57856"/>
        <dbReference type="ChEBI" id="CHEBI:59789"/>
        <dbReference type="ChEBI" id="CHEBI:167623"/>
        <dbReference type="ChEBI" id="CHEBI:172880"/>
    </reaction>
    <physiologicalReaction direction="left-to-right" evidence="5">
        <dbReference type="Rhea" id="RHEA:78480"/>
    </physiologicalReaction>
</comment>
<evidence type="ECO:0000256" key="2">
    <source>
        <dbReference type="ARBA" id="ARBA00025783"/>
    </source>
</evidence>
<feature type="compositionally biased region" description="Polar residues" evidence="8">
    <location>
        <begin position="668"/>
        <end position="697"/>
    </location>
</feature>
<comment type="catalytic activity">
    <reaction evidence="3">
        <text>a 5'-end (N(2),N(7)-dimethyl 5'-triphosphoguanosine)-ribonucleoside in snoRNA + S-adenosyl-L-methionine = a 5'-end (N(2),N(2),N(7)-trimethyl 5'-triphosphoguanosine)-ribonucleoside in snoRNA + S-adenosyl-L-homocysteine + H(+)</text>
        <dbReference type="Rhea" id="RHEA:78507"/>
        <dbReference type="Rhea" id="RHEA-COMP:19088"/>
        <dbReference type="Rhea" id="RHEA-COMP:19090"/>
        <dbReference type="ChEBI" id="CHEBI:15378"/>
        <dbReference type="ChEBI" id="CHEBI:57856"/>
        <dbReference type="ChEBI" id="CHEBI:59789"/>
        <dbReference type="ChEBI" id="CHEBI:167623"/>
        <dbReference type="ChEBI" id="CHEBI:172880"/>
    </reaction>
    <physiologicalReaction direction="left-to-right" evidence="3">
        <dbReference type="Rhea" id="RHEA:78508"/>
    </physiologicalReaction>
</comment>
<protein>
    <recommendedName>
        <fullName evidence="1">Trimethylguanosine synthase</fullName>
    </recommendedName>
    <alternativeName>
        <fullName evidence="7">Cap-specific guanine-N(2) methyltransferase</fullName>
    </alternativeName>
</protein>
<dbReference type="PANTHER" id="PTHR14741:SF32">
    <property type="entry name" value="TRIMETHYLGUANOSINE SYNTHASE"/>
    <property type="match status" value="1"/>
</dbReference>
<proteinExistence type="inferred from homology"/>
<gene>
    <name evidence="10" type="primary">LOC107219314</name>
</gene>
<dbReference type="OrthoDB" id="194443at2759"/>
<dbReference type="GO" id="GO:0015030">
    <property type="term" value="C:Cajal body"/>
    <property type="evidence" value="ECO:0007669"/>
    <property type="project" value="UniProtKB-SubCell"/>
</dbReference>
<dbReference type="RefSeq" id="XP_015512997.2">
    <property type="nucleotide sequence ID" value="XM_015657511.2"/>
</dbReference>
<evidence type="ECO:0000256" key="6">
    <source>
        <dbReference type="ARBA" id="ARBA00049075"/>
    </source>
</evidence>
<evidence type="ECO:0000256" key="8">
    <source>
        <dbReference type="SAM" id="MobiDB-lite"/>
    </source>
</evidence>
<evidence type="ECO:0000313" key="9">
    <source>
        <dbReference type="Proteomes" id="UP000829291"/>
    </source>
</evidence>
<dbReference type="Gene3D" id="3.40.50.150">
    <property type="entry name" value="Vaccinia Virus protein VP39"/>
    <property type="match status" value="1"/>
</dbReference>
<name>A0A6J0BFP7_NEOLC</name>
<evidence type="ECO:0000256" key="1">
    <source>
        <dbReference type="ARBA" id="ARBA00018517"/>
    </source>
</evidence>